<dbReference type="Pfam" id="PF14125">
    <property type="entry name" value="DUF4292"/>
    <property type="match status" value="1"/>
</dbReference>
<evidence type="ECO:0008006" key="4">
    <source>
        <dbReference type="Google" id="ProtNLM"/>
    </source>
</evidence>
<dbReference type="PROSITE" id="PS51257">
    <property type="entry name" value="PROKAR_LIPOPROTEIN"/>
    <property type="match status" value="1"/>
</dbReference>
<proteinExistence type="predicted"/>
<name>R7ZWS4_9BACT</name>
<protein>
    <recommendedName>
        <fullName evidence="4">DUF4292 domain-containing protein</fullName>
    </recommendedName>
</protein>
<gene>
    <name evidence="2" type="ORF">ADIS_0935</name>
</gene>
<feature type="signal peptide" evidence="1">
    <location>
        <begin position="1"/>
        <end position="17"/>
    </location>
</feature>
<dbReference type="AlphaFoldDB" id="R7ZWS4"/>
<evidence type="ECO:0000313" key="2">
    <source>
        <dbReference type="EMBL" id="EON78585.1"/>
    </source>
</evidence>
<accession>R7ZWS4</accession>
<comment type="caution">
    <text evidence="2">The sequence shown here is derived from an EMBL/GenBank/DDBJ whole genome shotgun (WGS) entry which is preliminary data.</text>
</comment>
<sequence>MNRLLFLLAFSTCLLMAGCAKKPLLYTSDTVMDEFEPTYLDFEFLSARGKVMIEDQSGRVTKGTLNIRAQKDSVVWFSLSPGLGIEAARGIMTTDYIKIRDRINGNTIDMDYATFETRYGVALTLSLIQNLLFANIPHEYTFRDRMVRVGQVFELTQERDNLVYRSTISAKHGKVTDLQSGTKRKDGGSLSANYLDFKDVDSQPFPYKAIVNMVLSLPDKPRSKMSMNAEIVKVDLTNAPLSFPYNY</sequence>
<dbReference type="Proteomes" id="UP000013909">
    <property type="component" value="Unassembled WGS sequence"/>
</dbReference>
<evidence type="ECO:0000313" key="3">
    <source>
        <dbReference type="Proteomes" id="UP000013909"/>
    </source>
</evidence>
<organism evidence="2 3">
    <name type="scientific">Lunatimonas lonarensis</name>
    <dbReference type="NCBI Taxonomy" id="1232681"/>
    <lineage>
        <taxon>Bacteria</taxon>
        <taxon>Pseudomonadati</taxon>
        <taxon>Bacteroidota</taxon>
        <taxon>Cytophagia</taxon>
        <taxon>Cytophagales</taxon>
        <taxon>Cyclobacteriaceae</taxon>
    </lineage>
</organism>
<dbReference type="STRING" id="1232681.ADIS_0935"/>
<dbReference type="EMBL" id="AQHR01000029">
    <property type="protein sequence ID" value="EON78585.1"/>
    <property type="molecule type" value="Genomic_DNA"/>
</dbReference>
<reference evidence="2 3" key="1">
    <citation type="submission" date="2013-02" db="EMBL/GenBank/DDBJ databases">
        <title>A novel strain isolated from Lonar lake, Maharashtra, India.</title>
        <authorList>
            <person name="Singh A."/>
        </authorList>
    </citation>
    <scope>NUCLEOTIDE SEQUENCE [LARGE SCALE GENOMIC DNA]</scope>
    <source>
        <strain evidence="2 3">AK24</strain>
    </source>
</reference>
<evidence type="ECO:0000256" key="1">
    <source>
        <dbReference type="SAM" id="SignalP"/>
    </source>
</evidence>
<dbReference type="OrthoDB" id="849114at2"/>
<feature type="chain" id="PRO_5004461995" description="DUF4292 domain-containing protein" evidence="1">
    <location>
        <begin position="18"/>
        <end position="247"/>
    </location>
</feature>
<dbReference type="InterPro" id="IPR025634">
    <property type="entry name" value="DUF4292"/>
</dbReference>
<keyword evidence="1" id="KW-0732">Signal</keyword>
<dbReference type="RefSeq" id="WP_010853083.1">
    <property type="nucleotide sequence ID" value="NZ_AQHR01000029.1"/>
</dbReference>
<keyword evidence="3" id="KW-1185">Reference proteome</keyword>